<keyword evidence="5" id="KW-0449">Lipoprotein</keyword>
<dbReference type="InterPro" id="IPR006059">
    <property type="entry name" value="SBP"/>
</dbReference>
<evidence type="ECO:0000256" key="2">
    <source>
        <dbReference type="ARBA" id="ARBA00022729"/>
    </source>
</evidence>
<keyword evidence="3" id="KW-0472">Membrane</keyword>
<keyword evidence="2 7" id="KW-0732">Signal</keyword>
<feature type="compositionally biased region" description="Low complexity" evidence="6">
    <location>
        <begin position="38"/>
        <end position="47"/>
    </location>
</feature>
<name>A0A7G9RA11_9ACTN</name>
<keyword evidence="1" id="KW-1003">Cell membrane</keyword>
<protein>
    <submittedName>
        <fullName evidence="8">Extracellular solute-binding protein</fullName>
    </submittedName>
</protein>
<reference evidence="8 9" key="1">
    <citation type="submission" date="2020-08" db="EMBL/GenBank/DDBJ databases">
        <title>Genome sequence of Nocardioides mesophilus KACC 16243T.</title>
        <authorList>
            <person name="Hyun D.-W."/>
            <person name="Bae J.-W."/>
        </authorList>
    </citation>
    <scope>NUCLEOTIDE SEQUENCE [LARGE SCALE GENOMIC DNA]</scope>
    <source>
        <strain evidence="8 9">KACC 16243</strain>
    </source>
</reference>
<dbReference type="Pfam" id="PF13416">
    <property type="entry name" value="SBP_bac_8"/>
    <property type="match status" value="1"/>
</dbReference>
<feature type="chain" id="PRO_5038875699" evidence="7">
    <location>
        <begin position="24"/>
        <end position="453"/>
    </location>
</feature>
<evidence type="ECO:0000256" key="6">
    <source>
        <dbReference type="SAM" id="MobiDB-lite"/>
    </source>
</evidence>
<dbReference type="Proteomes" id="UP000515947">
    <property type="component" value="Chromosome"/>
</dbReference>
<organism evidence="8 9">
    <name type="scientific">Nocardioides mesophilus</name>
    <dbReference type="NCBI Taxonomy" id="433659"/>
    <lineage>
        <taxon>Bacteria</taxon>
        <taxon>Bacillati</taxon>
        <taxon>Actinomycetota</taxon>
        <taxon>Actinomycetes</taxon>
        <taxon>Propionibacteriales</taxon>
        <taxon>Nocardioidaceae</taxon>
        <taxon>Nocardioides</taxon>
    </lineage>
</organism>
<gene>
    <name evidence="8" type="ORF">H9L09_18480</name>
</gene>
<dbReference type="EMBL" id="CP060713">
    <property type="protein sequence ID" value="QNN52436.1"/>
    <property type="molecule type" value="Genomic_DNA"/>
</dbReference>
<evidence type="ECO:0000256" key="1">
    <source>
        <dbReference type="ARBA" id="ARBA00022475"/>
    </source>
</evidence>
<dbReference type="PROSITE" id="PS51257">
    <property type="entry name" value="PROKAR_LIPOPROTEIN"/>
    <property type="match status" value="1"/>
</dbReference>
<sequence>MFWQRGRAGAGLVATLVLGTTLAGCSAASVQSPGPDEPAASASSTPAPSSPAPSAPVTLSFGISGDATLRAAYRKLAQAYTNEHPDVTIEVERVPGDEGLAEWLQQEGAPDVFVASNAQAPALVENDLVQPVDQLLEDRDVSFGDGYQRLGLEAFSADQALQCMPYDVSPLVVFYNPGLVPFRRLVEPGADPLTPESGWTWEQFTEAARLMSRKGVKGVYVEPSLRTLMAFARSAGTDIVDDPREATTLTLSDDATRAALEEVLTVVRDPDLTPTARQLERRGAISRFSHEQIGMIIGTRALVPKLRKNSDFAFDVFPLPRLGRSRTVAEVTGYCLAADSAHTEAAADFVAFAAGERGSAILAETGAVVPANLPTLNSLSFTQPGEPPQSVLVFDDALEKATLVPFDPGWPELVAALQPDVARMFNEPLIDLDQLLPQMDERSRDFLEPLSPQ</sequence>
<evidence type="ECO:0000256" key="3">
    <source>
        <dbReference type="ARBA" id="ARBA00023136"/>
    </source>
</evidence>
<dbReference type="RefSeq" id="WP_187578278.1">
    <property type="nucleotide sequence ID" value="NZ_CP060713.1"/>
</dbReference>
<dbReference type="PANTHER" id="PTHR43649">
    <property type="entry name" value="ARABINOSE-BINDING PROTEIN-RELATED"/>
    <property type="match status" value="1"/>
</dbReference>
<dbReference type="AlphaFoldDB" id="A0A7G9RA11"/>
<evidence type="ECO:0000256" key="4">
    <source>
        <dbReference type="ARBA" id="ARBA00023139"/>
    </source>
</evidence>
<feature type="signal peptide" evidence="7">
    <location>
        <begin position="1"/>
        <end position="23"/>
    </location>
</feature>
<dbReference type="InterPro" id="IPR050490">
    <property type="entry name" value="Bact_solute-bd_prot1"/>
</dbReference>
<dbReference type="Gene3D" id="3.40.190.10">
    <property type="entry name" value="Periplasmic binding protein-like II"/>
    <property type="match status" value="1"/>
</dbReference>
<proteinExistence type="predicted"/>
<evidence type="ECO:0000313" key="9">
    <source>
        <dbReference type="Proteomes" id="UP000515947"/>
    </source>
</evidence>
<feature type="region of interest" description="Disordered" evidence="6">
    <location>
        <begin position="27"/>
        <end position="55"/>
    </location>
</feature>
<accession>A0A7G9RA11</accession>
<dbReference type="SUPFAM" id="SSF53850">
    <property type="entry name" value="Periplasmic binding protein-like II"/>
    <property type="match status" value="1"/>
</dbReference>
<keyword evidence="4" id="KW-0564">Palmitate</keyword>
<keyword evidence="9" id="KW-1185">Reference proteome</keyword>
<dbReference type="KEGG" id="nmes:H9L09_18480"/>
<dbReference type="PANTHER" id="PTHR43649:SF33">
    <property type="entry name" value="POLYGALACTURONAN_RHAMNOGALACTURONAN-BINDING PROTEIN YTCQ"/>
    <property type="match status" value="1"/>
</dbReference>
<evidence type="ECO:0000256" key="7">
    <source>
        <dbReference type="SAM" id="SignalP"/>
    </source>
</evidence>
<evidence type="ECO:0000313" key="8">
    <source>
        <dbReference type="EMBL" id="QNN52436.1"/>
    </source>
</evidence>
<evidence type="ECO:0000256" key="5">
    <source>
        <dbReference type="ARBA" id="ARBA00023288"/>
    </source>
</evidence>